<evidence type="ECO:0000313" key="1">
    <source>
        <dbReference type="EMBL" id="MRW83521.1"/>
    </source>
</evidence>
<keyword evidence="2" id="KW-1185">Reference proteome</keyword>
<comment type="caution">
    <text evidence="1">The sequence shown here is derived from an EMBL/GenBank/DDBJ whole genome shotgun (WGS) entry which is preliminary data.</text>
</comment>
<dbReference type="RefSeq" id="WP_154356575.1">
    <property type="nucleotide sequence ID" value="NZ_WKJL01000002.1"/>
</dbReference>
<sequence length="64" mass="6472">MVQVSAAHGNGGQKIFIVPDSDLVAVFTGGGYNAGSTPPNKIMTTILLPAPMQKSALTTSVSSP</sequence>
<organism evidence="1 2">
    <name type="scientific">Duganella aquatilis</name>
    <dbReference type="NCBI Taxonomy" id="2666082"/>
    <lineage>
        <taxon>Bacteria</taxon>
        <taxon>Pseudomonadati</taxon>
        <taxon>Pseudomonadota</taxon>
        <taxon>Betaproteobacteria</taxon>
        <taxon>Burkholderiales</taxon>
        <taxon>Oxalobacteraceae</taxon>
        <taxon>Telluria group</taxon>
        <taxon>Duganella</taxon>
    </lineage>
</organism>
<name>A0A844CXQ1_9BURK</name>
<dbReference type="EMBL" id="WKJL01000002">
    <property type="protein sequence ID" value="MRW83521.1"/>
    <property type="molecule type" value="Genomic_DNA"/>
</dbReference>
<gene>
    <name evidence="1" type="ORF">GJ698_05375</name>
</gene>
<accession>A0A844CXQ1</accession>
<dbReference type="AlphaFoldDB" id="A0A844CXQ1"/>
<reference evidence="1 2" key="1">
    <citation type="submission" date="2019-11" db="EMBL/GenBank/DDBJ databases">
        <title>Novel species isolated from a subtropical stream in China.</title>
        <authorList>
            <person name="Lu H."/>
        </authorList>
    </citation>
    <scope>NUCLEOTIDE SEQUENCE [LARGE SCALE GENOMIC DNA]</scope>
    <source>
        <strain evidence="1 2">FT26W</strain>
    </source>
</reference>
<proteinExistence type="predicted"/>
<evidence type="ECO:0000313" key="2">
    <source>
        <dbReference type="Proteomes" id="UP000439986"/>
    </source>
</evidence>
<protein>
    <submittedName>
        <fullName evidence="1">Uncharacterized protein</fullName>
    </submittedName>
</protein>
<dbReference type="Proteomes" id="UP000439986">
    <property type="component" value="Unassembled WGS sequence"/>
</dbReference>